<feature type="region of interest" description="Disordered" evidence="1">
    <location>
        <begin position="114"/>
        <end position="150"/>
    </location>
</feature>
<reference evidence="3 4" key="1">
    <citation type="submission" date="2015-02" db="EMBL/GenBank/DDBJ databases">
        <authorList>
            <person name="Ju K.-S."/>
            <person name="Doroghazi J.R."/>
            <person name="Metcalf W."/>
        </authorList>
    </citation>
    <scope>NUCLEOTIDE SEQUENCE [LARGE SCALE GENOMIC DNA]</scope>
    <source>
        <strain evidence="3 4">NRRL ISP-5550</strain>
    </source>
</reference>
<dbReference type="InterPro" id="IPR018958">
    <property type="entry name" value="Knr4/Smi1-like_dom"/>
</dbReference>
<evidence type="ECO:0000313" key="3">
    <source>
        <dbReference type="EMBL" id="KJY18458.1"/>
    </source>
</evidence>
<keyword evidence="4" id="KW-1185">Reference proteome</keyword>
<feature type="compositionally biased region" description="Acidic residues" evidence="1">
    <location>
        <begin position="114"/>
        <end position="143"/>
    </location>
</feature>
<dbReference type="Pfam" id="PF09346">
    <property type="entry name" value="SMI1_KNR4"/>
    <property type="match status" value="1"/>
</dbReference>
<evidence type="ECO:0000313" key="4">
    <source>
        <dbReference type="Proteomes" id="UP000033551"/>
    </source>
</evidence>
<dbReference type="SUPFAM" id="SSF160631">
    <property type="entry name" value="SMI1/KNR4-like"/>
    <property type="match status" value="1"/>
</dbReference>
<evidence type="ECO:0000256" key="1">
    <source>
        <dbReference type="SAM" id="MobiDB-lite"/>
    </source>
</evidence>
<organism evidence="3 4">
    <name type="scientific">Streptomyces katrae</name>
    <dbReference type="NCBI Taxonomy" id="68223"/>
    <lineage>
        <taxon>Bacteria</taxon>
        <taxon>Bacillati</taxon>
        <taxon>Actinomycetota</taxon>
        <taxon>Actinomycetes</taxon>
        <taxon>Kitasatosporales</taxon>
        <taxon>Streptomycetaceae</taxon>
        <taxon>Streptomyces</taxon>
    </lineage>
</organism>
<dbReference type="PATRIC" id="fig|68223.7.peg.6025"/>
<feature type="region of interest" description="Disordered" evidence="1">
    <location>
        <begin position="28"/>
        <end position="49"/>
    </location>
</feature>
<feature type="domain" description="Knr4/Smi1-like" evidence="2">
    <location>
        <begin position="46"/>
        <end position="201"/>
    </location>
</feature>
<dbReference type="Proteomes" id="UP000033551">
    <property type="component" value="Unassembled WGS sequence"/>
</dbReference>
<sequence length="216" mass="23943">MAYGTIGGMKIHEWEPFLRTWSAERGTALRADDPSEPPLGPLGFDPAPPERIAALETRLGAPLPPSYRSFLEVSDGWRWAGEFVELLAPAAEVGLLREMTPSVLEDLTLWEQEDLEEDEGDEDEDGDGDEGDDADDADDEEGYESARWNRAVQVSLTGDQTWLLLDPGDVGEDGEWAAYRYSSWSGYGPVRHDSFAALMRAEYESFRALRIPGDAS</sequence>
<dbReference type="Gene3D" id="3.40.1580.10">
    <property type="entry name" value="SMI1/KNR4-like"/>
    <property type="match status" value="1"/>
</dbReference>
<comment type="caution">
    <text evidence="3">The sequence shown here is derived from an EMBL/GenBank/DDBJ whole genome shotgun (WGS) entry which is preliminary data.</text>
</comment>
<dbReference type="STRING" id="68223.GCA_002028425_06280"/>
<protein>
    <recommendedName>
        <fullName evidence="2">Knr4/Smi1-like domain-containing protein</fullName>
    </recommendedName>
</protein>
<gene>
    <name evidence="3" type="ORF">VR44_39565</name>
</gene>
<accession>A0A0F4IAH6</accession>
<dbReference type="AlphaFoldDB" id="A0A0F4IAH6"/>
<name>A0A0F4IAH6_9ACTN</name>
<evidence type="ECO:0000259" key="2">
    <source>
        <dbReference type="SMART" id="SM00860"/>
    </source>
</evidence>
<dbReference type="EMBL" id="JZWV01001604">
    <property type="protein sequence ID" value="KJY18458.1"/>
    <property type="molecule type" value="Genomic_DNA"/>
</dbReference>
<proteinExistence type="predicted"/>
<dbReference type="InterPro" id="IPR037883">
    <property type="entry name" value="Knr4/Smi1-like_sf"/>
</dbReference>
<dbReference type="SMART" id="SM00860">
    <property type="entry name" value="SMI1_KNR4"/>
    <property type="match status" value="1"/>
</dbReference>